<dbReference type="InterPro" id="IPR001270">
    <property type="entry name" value="ClpA/B"/>
</dbReference>
<dbReference type="PANTHER" id="PTHR45991:SF1">
    <property type="entry name" value="PACHYTENE CHECKPOINT PROTEIN 2 HOMOLOG"/>
    <property type="match status" value="1"/>
</dbReference>
<accession>A0A151ZAB8</accession>
<dbReference type="GO" id="GO:0016887">
    <property type="term" value="F:ATP hydrolysis activity"/>
    <property type="evidence" value="ECO:0007669"/>
    <property type="project" value="InterPro"/>
</dbReference>
<evidence type="ECO:0000256" key="3">
    <source>
        <dbReference type="ARBA" id="ARBA00022840"/>
    </source>
</evidence>
<dbReference type="STRING" id="361077.A0A151ZAB8"/>
<dbReference type="InterPro" id="IPR044539">
    <property type="entry name" value="Pch2-like"/>
</dbReference>
<dbReference type="PROSITE" id="PS00674">
    <property type="entry name" value="AAA"/>
    <property type="match status" value="1"/>
</dbReference>
<dbReference type="GO" id="GO:0005694">
    <property type="term" value="C:chromosome"/>
    <property type="evidence" value="ECO:0007669"/>
    <property type="project" value="TreeGrafter"/>
</dbReference>
<dbReference type="Gene3D" id="3.40.50.300">
    <property type="entry name" value="P-loop containing nucleotide triphosphate hydrolases"/>
    <property type="match status" value="1"/>
</dbReference>
<comment type="caution">
    <text evidence="7">The sequence shown here is derived from an EMBL/GenBank/DDBJ whole genome shotgun (WGS) entry which is preliminary data.</text>
</comment>
<dbReference type="Pfam" id="PF23242">
    <property type="entry name" value="AAA_lid_TRIP13_C"/>
    <property type="match status" value="1"/>
</dbReference>
<evidence type="ECO:0000259" key="6">
    <source>
        <dbReference type="SMART" id="SM00382"/>
    </source>
</evidence>
<keyword evidence="4" id="KW-0469">Meiosis</keyword>
<dbReference type="InterPro" id="IPR003960">
    <property type="entry name" value="ATPase_AAA_CS"/>
</dbReference>
<dbReference type="PANTHER" id="PTHR45991">
    <property type="entry name" value="PACHYTENE CHECKPOINT PROTEIN 2"/>
    <property type="match status" value="1"/>
</dbReference>
<dbReference type="GO" id="GO:0005634">
    <property type="term" value="C:nucleus"/>
    <property type="evidence" value="ECO:0007669"/>
    <property type="project" value="TreeGrafter"/>
</dbReference>
<reference evidence="7 8" key="1">
    <citation type="submission" date="2015-12" db="EMBL/GenBank/DDBJ databases">
        <title>Dictyostelia acquired genes for synthesis and detection of signals that induce cell-type specialization by lateral gene transfer from prokaryotes.</title>
        <authorList>
            <person name="Gloeckner G."/>
            <person name="Schaap P."/>
        </authorList>
    </citation>
    <scope>NUCLEOTIDE SEQUENCE [LARGE SCALE GENOMIC DNA]</scope>
    <source>
        <strain evidence="7 8">TK</strain>
    </source>
</reference>
<dbReference type="SUPFAM" id="SSF52540">
    <property type="entry name" value="P-loop containing nucleoside triphosphate hydrolases"/>
    <property type="match status" value="1"/>
</dbReference>
<proteinExistence type="inferred from homology"/>
<dbReference type="GO" id="GO:0005524">
    <property type="term" value="F:ATP binding"/>
    <property type="evidence" value="ECO:0007669"/>
    <property type="project" value="UniProtKB-KW"/>
</dbReference>
<keyword evidence="8" id="KW-1185">Reference proteome</keyword>
<dbReference type="OrthoDB" id="10042665at2759"/>
<organism evidence="7 8">
    <name type="scientific">Tieghemostelium lacteum</name>
    <name type="common">Slime mold</name>
    <name type="synonym">Dictyostelium lacteum</name>
    <dbReference type="NCBI Taxonomy" id="361077"/>
    <lineage>
        <taxon>Eukaryota</taxon>
        <taxon>Amoebozoa</taxon>
        <taxon>Evosea</taxon>
        <taxon>Eumycetozoa</taxon>
        <taxon>Dictyostelia</taxon>
        <taxon>Dictyosteliales</taxon>
        <taxon>Raperosteliaceae</taxon>
        <taxon>Tieghemostelium</taxon>
    </lineage>
</organism>
<feature type="domain" description="AAA+ ATPase" evidence="6">
    <location>
        <begin position="169"/>
        <end position="322"/>
    </location>
</feature>
<protein>
    <submittedName>
        <fullName evidence="7">AAA ATPase domain-containing protein</fullName>
    </submittedName>
</protein>
<evidence type="ECO:0000313" key="8">
    <source>
        <dbReference type="Proteomes" id="UP000076078"/>
    </source>
</evidence>
<keyword evidence="2 5" id="KW-0547">Nucleotide-binding</keyword>
<dbReference type="FunFam" id="3.40.50.300:FF:001494">
    <property type="entry name" value="Pachytene checkpoint component Pch2"/>
    <property type="match status" value="1"/>
</dbReference>
<dbReference type="FunCoup" id="A0A151ZAB8">
    <property type="interactions" value="169"/>
</dbReference>
<dbReference type="GO" id="GO:0007131">
    <property type="term" value="P:reciprocal meiotic recombination"/>
    <property type="evidence" value="ECO:0007669"/>
    <property type="project" value="TreeGrafter"/>
</dbReference>
<evidence type="ECO:0000256" key="1">
    <source>
        <dbReference type="ARBA" id="ARBA00007271"/>
    </source>
</evidence>
<dbReference type="PRINTS" id="PR00300">
    <property type="entry name" value="CLPPROTEASEA"/>
</dbReference>
<evidence type="ECO:0000256" key="5">
    <source>
        <dbReference type="RuleBase" id="RU003651"/>
    </source>
</evidence>
<evidence type="ECO:0000256" key="2">
    <source>
        <dbReference type="ARBA" id="ARBA00022741"/>
    </source>
</evidence>
<dbReference type="InterPro" id="IPR003959">
    <property type="entry name" value="ATPase_AAA_core"/>
</dbReference>
<dbReference type="InParanoid" id="A0A151ZAB8"/>
<dbReference type="Proteomes" id="UP000076078">
    <property type="component" value="Unassembled WGS sequence"/>
</dbReference>
<name>A0A151ZAB8_TIELA</name>
<dbReference type="OMA" id="NVCDSVQ"/>
<dbReference type="InterPro" id="IPR027417">
    <property type="entry name" value="P-loop_NTPase"/>
</dbReference>
<evidence type="ECO:0000256" key="4">
    <source>
        <dbReference type="ARBA" id="ARBA00023254"/>
    </source>
</evidence>
<dbReference type="InterPro" id="IPR003593">
    <property type="entry name" value="AAA+_ATPase"/>
</dbReference>
<comment type="similarity">
    <text evidence="1">Belongs to the AAA ATPase family. PCH2 subfamily.</text>
</comment>
<gene>
    <name evidence="7" type="ORF">DLAC_07763</name>
</gene>
<dbReference type="Pfam" id="PF00004">
    <property type="entry name" value="AAA"/>
    <property type="match status" value="1"/>
</dbReference>
<evidence type="ECO:0000313" key="7">
    <source>
        <dbReference type="EMBL" id="KYQ90892.1"/>
    </source>
</evidence>
<dbReference type="AlphaFoldDB" id="A0A151ZAB8"/>
<keyword evidence="3 5" id="KW-0067">ATP-binding</keyword>
<dbReference type="GO" id="GO:0051598">
    <property type="term" value="P:meiotic recombination checkpoint signaling"/>
    <property type="evidence" value="ECO:0007669"/>
    <property type="project" value="TreeGrafter"/>
</dbReference>
<dbReference type="InterPro" id="IPR058249">
    <property type="entry name" value="Pch2_C"/>
</dbReference>
<sequence length="424" mass="48797">MNQFHLNIEVQLKSKSPVKYKDVIDSISVYLKEETTHRVLIERCKSHMTMNDNGNLESFQWDVDQLPMNISKHVDRVDIFPVCRVVESSVEIEFNIHVYKLSKEKSSDEVSQDQDESSPFQQWILPNQEFGTLWESLAFDDSLKSQLLDYISTLLLFGRFQIDSNIITNNRILFLYGPPGTGKTSLAKALAQKISVRFQNQFKDSFQLFEINSHSLFSKWFSESGKLVMKLFQRIREQLEDQNSFLVLLIDEVESLTSARKSALQGNEPSDAIRVVNAFLTQLDQLKLYKNILIISTSNLPQAVDDAFIDRADWKQYIGPPSIKARDYIFSSIINELQQKQFIQPSTTNILMETDDQSNSKAITIQELIKLTDAHSGRFLRKLPFLAISKCISSGYTPPIPYNEFLKSLHICILNNKIKEEFGK</sequence>
<dbReference type="EMBL" id="LODT01000035">
    <property type="protein sequence ID" value="KYQ90892.1"/>
    <property type="molecule type" value="Genomic_DNA"/>
</dbReference>
<dbReference type="SMART" id="SM00382">
    <property type="entry name" value="AAA"/>
    <property type="match status" value="1"/>
</dbReference>